<evidence type="ECO:0000313" key="2">
    <source>
        <dbReference type="Proteomes" id="UP001592582"/>
    </source>
</evidence>
<dbReference type="PIRSF" id="PIRSF006221">
    <property type="entry name" value="Ketosamine-3-kinase"/>
    <property type="match status" value="1"/>
</dbReference>
<accession>A0ABV6VE60</accession>
<name>A0ABV6VE60_9ACTN</name>
<evidence type="ECO:0000313" key="1">
    <source>
        <dbReference type="EMBL" id="MFC1412014.1"/>
    </source>
</evidence>
<keyword evidence="1" id="KW-0418">Kinase</keyword>
<dbReference type="PANTHER" id="PTHR12149">
    <property type="entry name" value="FRUCTOSAMINE 3 KINASE-RELATED PROTEIN"/>
    <property type="match status" value="1"/>
</dbReference>
<dbReference type="PANTHER" id="PTHR12149:SF8">
    <property type="entry name" value="PROTEIN-RIBULOSAMINE 3-KINASE"/>
    <property type="match status" value="1"/>
</dbReference>
<comment type="caution">
    <text evidence="1">The sequence shown here is derived from an EMBL/GenBank/DDBJ whole genome shotgun (WGS) entry which is preliminary data.</text>
</comment>
<dbReference type="InterPro" id="IPR011009">
    <property type="entry name" value="Kinase-like_dom_sf"/>
</dbReference>
<dbReference type="SUPFAM" id="SSF56112">
    <property type="entry name" value="Protein kinase-like (PK-like)"/>
    <property type="match status" value="1"/>
</dbReference>
<dbReference type="GO" id="GO:0016301">
    <property type="term" value="F:kinase activity"/>
    <property type="evidence" value="ECO:0007669"/>
    <property type="project" value="UniProtKB-KW"/>
</dbReference>
<reference evidence="1 2" key="1">
    <citation type="submission" date="2024-09" db="EMBL/GenBank/DDBJ databases">
        <authorList>
            <person name="Lee S.D."/>
        </authorList>
    </citation>
    <scope>NUCLEOTIDE SEQUENCE [LARGE SCALE GENOMIC DNA]</scope>
    <source>
        <strain evidence="1 2">N1-1</strain>
    </source>
</reference>
<keyword evidence="1" id="KW-0808">Transferase</keyword>
<dbReference type="Pfam" id="PF03881">
    <property type="entry name" value="Fructosamin_kin"/>
    <property type="match status" value="1"/>
</dbReference>
<gene>
    <name evidence="1" type="ORF">ACEZDG_22360</name>
</gene>
<dbReference type="EMBL" id="JBHEZX010000009">
    <property type="protein sequence ID" value="MFC1412014.1"/>
    <property type="molecule type" value="Genomic_DNA"/>
</dbReference>
<dbReference type="Gene3D" id="3.30.200.20">
    <property type="entry name" value="Phosphorylase Kinase, domain 1"/>
    <property type="match status" value="1"/>
</dbReference>
<proteinExistence type="predicted"/>
<keyword evidence="2" id="KW-1185">Reference proteome</keyword>
<dbReference type="Gene3D" id="3.90.1200.10">
    <property type="match status" value="1"/>
</dbReference>
<protein>
    <submittedName>
        <fullName evidence="1">Fructosamine kinase family protein</fullName>
    </submittedName>
</protein>
<organism evidence="1 2">
    <name type="scientific">Streptacidiphilus alkalitolerans</name>
    <dbReference type="NCBI Taxonomy" id="3342712"/>
    <lineage>
        <taxon>Bacteria</taxon>
        <taxon>Bacillati</taxon>
        <taxon>Actinomycetota</taxon>
        <taxon>Actinomycetes</taxon>
        <taxon>Kitasatosporales</taxon>
        <taxon>Streptomycetaceae</taxon>
        <taxon>Streptacidiphilus</taxon>
    </lineage>
</organism>
<dbReference type="InterPro" id="IPR016477">
    <property type="entry name" value="Fructo-/Ketosamine-3-kinase"/>
</dbReference>
<dbReference type="Proteomes" id="UP001592582">
    <property type="component" value="Unassembled WGS sequence"/>
</dbReference>
<sequence length="293" mass="32426">MSNEEILADRLRAAGYAVKEIEQAVGGAVAIAGLVTLEDGTELFAKTLTGPDRDIFLVESTGLSELRGVGGANTPDILCASPRLLVLEKMQPPRADDVEFWEELAQMVAALHMSTVSDRFGWHRDGWLGRLRQDNSWEEDGHTFFGERRILRWLSEPLVEAVLDRDDRRALERLCAALPELVPTQPPCLTHGDLWQQNIVATGGGAPVLIDPAVSYGWPEADLSMLWCAPRAPASERFFAVYREITSLPDGWEERMPVLHLREHLSAIAHGDDNWGAVDVVRSVIAPFRRSGG</sequence>